<dbReference type="Proteomes" id="UP001515500">
    <property type="component" value="Chromosome 16"/>
</dbReference>
<gene>
    <name evidence="3" type="primary">LOC120279459</name>
</gene>
<dbReference type="AlphaFoldDB" id="A0AB40CQM4"/>
<protein>
    <submittedName>
        <fullName evidence="3">Uncharacterized protein LOC120279459</fullName>
    </submittedName>
</protein>
<sequence>MMDPEGTSGPRSVRPLPMIGPFLVNPELGDSLSFKGVGGPSIKNPELGVPLKVNGGVGLKSMDNSVRPDVIGPGLNESVMEERILISDDQDSSFCNPSKPPSAFTPPPNFKWVFLHGIWTLVPSKFSADIIARSAIDPGSDQLDKLESWGDDHQDDDLQDNEITEVKESEQETYSTDSRHTEDSETDFEEKVRRLLHSG</sequence>
<feature type="compositionally biased region" description="Basic and acidic residues" evidence="1">
    <location>
        <begin position="142"/>
        <end position="152"/>
    </location>
</feature>
<feature type="region of interest" description="Disordered" evidence="1">
    <location>
        <begin position="141"/>
        <end position="199"/>
    </location>
</feature>
<feature type="compositionally biased region" description="Basic and acidic residues" evidence="1">
    <location>
        <begin position="177"/>
        <end position="193"/>
    </location>
</feature>
<reference evidence="3" key="1">
    <citation type="submission" date="2025-08" db="UniProtKB">
        <authorList>
            <consortium name="RefSeq"/>
        </authorList>
    </citation>
    <scope>IDENTIFICATION</scope>
</reference>
<keyword evidence="2" id="KW-1185">Reference proteome</keyword>
<organism evidence="2 3">
    <name type="scientific">Dioscorea cayennensis subsp. rotundata</name>
    <name type="common">White Guinea yam</name>
    <name type="synonym">Dioscorea rotundata</name>
    <dbReference type="NCBI Taxonomy" id="55577"/>
    <lineage>
        <taxon>Eukaryota</taxon>
        <taxon>Viridiplantae</taxon>
        <taxon>Streptophyta</taxon>
        <taxon>Embryophyta</taxon>
        <taxon>Tracheophyta</taxon>
        <taxon>Spermatophyta</taxon>
        <taxon>Magnoliopsida</taxon>
        <taxon>Liliopsida</taxon>
        <taxon>Dioscoreales</taxon>
        <taxon>Dioscoreaceae</taxon>
        <taxon>Dioscorea</taxon>
    </lineage>
</organism>
<proteinExistence type="predicted"/>
<accession>A0AB40CQM4</accession>
<dbReference type="RefSeq" id="XP_039142324.1">
    <property type="nucleotide sequence ID" value="XM_039286390.1"/>
</dbReference>
<evidence type="ECO:0000313" key="3">
    <source>
        <dbReference type="RefSeq" id="XP_039142324.1"/>
    </source>
</evidence>
<name>A0AB40CQM4_DIOCR</name>
<feature type="compositionally biased region" description="Acidic residues" evidence="1">
    <location>
        <begin position="153"/>
        <end position="163"/>
    </location>
</feature>
<evidence type="ECO:0000256" key="1">
    <source>
        <dbReference type="SAM" id="MobiDB-lite"/>
    </source>
</evidence>
<dbReference type="GeneID" id="120279459"/>
<evidence type="ECO:0000313" key="2">
    <source>
        <dbReference type="Proteomes" id="UP001515500"/>
    </source>
</evidence>